<evidence type="ECO:0000313" key="1">
    <source>
        <dbReference type="EMBL" id="CAK5104286.1"/>
    </source>
</evidence>
<organism evidence="1 2">
    <name type="scientific">Meloidogyne enterolobii</name>
    <name type="common">Root-knot nematode worm</name>
    <name type="synonym">Meloidogyne mayaguensis</name>
    <dbReference type="NCBI Taxonomy" id="390850"/>
    <lineage>
        <taxon>Eukaryota</taxon>
        <taxon>Metazoa</taxon>
        <taxon>Ecdysozoa</taxon>
        <taxon>Nematoda</taxon>
        <taxon>Chromadorea</taxon>
        <taxon>Rhabditida</taxon>
        <taxon>Tylenchina</taxon>
        <taxon>Tylenchomorpha</taxon>
        <taxon>Tylenchoidea</taxon>
        <taxon>Meloidogynidae</taxon>
        <taxon>Meloidogyninae</taxon>
        <taxon>Meloidogyne</taxon>
    </lineage>
</organism>
<protein>
    <submittedName>
        <fullName evidence="1">Uncharacterized protein</fullName>
    </submittedName>
</protein>
<gene>
    <name evidence="1" type="ORF">MENTE1834_LOCUS42968</name>
</gene>
<accession>A0ACB1AWU2</accession>
<evidence type="ECO:0000313" key="2">
    <source>
        <dbReference type="Proteomes" id="UP001497535"/>
    </source>
</evidence>
<name>A0ACB1AWU2_MELEN</name>
<dbReference type="Proteomes" id="UP001497535">
    <property type="component" value="Unassembled WGS sequence"/>
</dbReference>
<comment type="caution">
    <text evidence="1">The sequence shown here is derived from an EMBL/GenBank/DDBJ whole genome shotgun (WGS) entry which is preliminary data.</text>
</comment>
<sequence>MVLSIGKVEISRGICTVPICQSFIKLSQDLIKFAGSFSSHASFSDHNSCRNNFKGKITGLM</sequence>
<dbReference type="EMBL" id="CAVMJV010000116">
    <property type="protein sequence ID" value="CAK5104286.1"/>
    <property type="molecule type" value="Genomic_DNA"/>
</dbReference>
<keyword evidence="2" id="KW-1185">Reference proteome</keyword>
<reference evidence="1" key="1">
    <citation type="submission" date="2023-11" db="EMBL/GenBank/DDBJ databases">
        <authorList>
            <person name="Poullet M."/>
        </authorList>
    </citation>
    <scope>NUCLEOTIDE SEQUENCE</scope>
    <source>
        <strain evidence="1">E1834</strain>
    </source>
</reference>
<proteinExistence type="predicted"/>